<dbReference type="GO" id="GO:0050797">
    <property type="term" value="F:thymidylate synthase (FAD) activity"/>
    <property type="evidence" value="ECO:0007669"/>
    <property type="project" value="InterPro"/>
</dbReference>
<proteinExistence type="predicted"/>
<dbReference type="CDD" id="cd20175">
    <property type="entry name" value="ThyX"/>
    <property type="match status" value="2"/>
</dbReference>
<name>A0A7C5L760_CALS0</name>
<protein>
    <submittedName>
        <fullName evidence="1">FAD-dependent thymidylate synthase</fullName>
    </submittedName>
</protein>
<evidence type="ECO:0000313" key="1">
    <source>
        <dbReference type="EMBL" id="HHK67922.1"/>
    </source>
</evidence>
<dbReference type="GO" id="GO:0004799">
    <property type="term" value="F:thymidylate synthase activity"/>
    <property type="evidence" value="ECO:0007669"/>
    <property type="project" value="TreeGrafter"/>
</dbReference>
<dbReference type="EMBL" id="DRWN01000019">
    <property type="protein sequence ID" value="HHK67922.1"/>
    <property type="molecule type" value="Genomic_DNA"/>
</dbReference>
<dbReference type="GO" id="GO:0050660">
    <property type="term" value="F:flavin adenine dinucleotide binding"/>
    <property type="evidence" value="ECO:0007669"/>
    <property type="project" value="InterPro"/>
</dbReference>
<sequence>MVEVKLYSYGPKTTLNRGGVEVEIGPDVFIAAEGAGTFEGVSVEKRIAKMLDDGKDLNKIARRIHRESTRRGHASITTSLQIQMEVRECSRALSLLLVAPPFGSYLQESQRRAKVERSSFVEPVGLPSDLDELFKETVKELYEGYVTLVGTGVAIEDARYILPLSTKTSLFISTSLENYIPLLQLCRDRESTQYFPHEVVEFAEKFEQIARELSPVLLEARLGFRNRTATYPYPNPYKPEDSIMQSIISGNGYPEEPMVLNVFTLIENGALLEELLAAQLKELFDTVNPLATATVLEPMSLVAYHQAIRHRTVPTAVESIYSASERAVKNVERYVVVPPAVKKDERARSLFQRLASKAFETYDTFLRRGLKPSTAVLILPQALKLYVVRLYNGFNLLHPTGFIATRTCKYAQWEERGIAYKIMHDVVKAAPTLSTVIGEKCRHLRYCPEKEWCPIILKYHHYSDDLHKRYMENG</sequence>
<accession>A0A7C5L760</accession>
<gene>
    <name evidence="1" type="ORF">ENM11_02045</name>
</gene>
<dbReference type="PANTHER" id="PTHR34934">
    <property type="entry name" value="FLAVIN-DEPENDENT THYMIDYLATE SYNTHASE"/>
    <property type="match status" value="1"/>
</dbReference>
<dbReference type="PROSITE" id="PS51331">
    <property type="entry name" value="THYX"/>
    <property type="match status" value="2"/>
</dbReference>
<dbReference type="SUPFAM" id="SSF69796">
    <property type="entry name" value="Thymidylate synthase-complementing protein Thy1"/>
    <property type="match status" value="2"/>
</dbReference>
<dbReference type="Gene3D" id="3.30.1360.170">
    <property type="match status" value="2"/>
</dbReference>
<dbReference type="InterPro" id="IPR036098">
    <property type="entry name" value="Thymidylate_synthase_ThyX_sf"/>
</dbReference>
<dbReference type="PANTHER" id="PTHR34934:SF1">
    <property type="entry name" value="FLAVIN-DEPENDENT THYMIDYLATE SYNTHASE"/>
    <property type="match status" value="1"/>
</dbReference>
<dbReference type="GO" id="GO:0070402">
    <property type="term" value="F:NADPH binding"/>
    <property type="evidence" value="ECO:0007669"/>
    <property type="project" value="TreeGrafter"/>
</dbReference>
<reference evidence="1" key="1">
    <citation type="journal article" date="2020" name="mSystems">
        <title>Genome- and Community-Level Interaction Insights into Carbon Utilization and Element Cycling Functions of Hydrothermarchaeota in Hydrothermal Sediment.</title>
        <authorList>
            <person name="Zhou Z."/>
            <person name="Liu Y."/>
            <person name="Xu W."/>
            <person name="Pan J."/>
            <person name="Luo Z.H."/>
            <person name="Li M."/>
        </authorList>
    </citation>
    <scope>NUCLEOTIDE SEQUENCE [LARGE SCALE GENOMIC DNA]</scope>
    <source>
        <strain evidence="1">SpSt-1056</strain>
    </source>
</reference>
<dbReference type="GO" id="GO:0006231">
    <property type="term" value="P:dTMP biosynthetic process"/>
    <property type="evidence" value="ECO:0007669"/>
    <property type="project" value="InterPro"/>
</dbReference>
<organism evidence="1">
    <name type="scientific">Caldiarchaeum subterraneum</name>
    <dbReference type="NCBI Taxonomy" id="311458"/>
    <lineage>
        <taxon>Archaea</taxon>
        <taxon>Nitrososphaerota</taxon>
        <taxon>Candidatus Caldarchaeales</taxon>
        <taxon>Candidatus Caldarchaeaceae</taxon>
        <taxon>Candidatus Caldarchaeum</taxon>
    </lineage>
</organism>
<comment type="caution">
    <text evidence="1">The sequence shown here is derived from an EMBL/GenBank/DDBJ whole genome shotgun (WGS) entry which is preliminary data.</text>
</comment>
<dbReference type="AlphaFoldDB" id="A0A7C5L760"/>
<dbReference type="InterPro" id="IPR003669">
    <property type="entry name" value="Thymidylate_synthase_ThyX"/>
</dbReference>
<dbReference type="Pfam" id="PF02511">
    <property type="entry name" value="Thy1"/>
    <property type="match status" value="2"/>
</dbReference>